<organism evidence="2 3">
    <name type="scientific">Paramecium octaurelia</name>
    <dbReference type="NCBI Taxonomy" id="43137"/>
    <lineage>
        <taxon>Eukaryota</taxon>
        <taxon>Sar</taxon>
        <taxon>Alveolata</taxon>
        <taxon>Ciliophora</taxon>
        <taxon>Intramacronucleata</taxon>
        <taxon>Oligohymenophorea</taxon>
        <taxon>Peniculida</taxon>
        <taxon>Parameciidae</taxon>
        <taxon>Paramecium</taxon>
    </lineage>
</organism>
<feature type="compositionally biased region" description="Basic and acidic residues" evidence="1">
    <location>
        <begin position="160"/>
        <end position="174"/>
    </location>
</feature>
<name>A0A8S1WFC9_PAROT</name>
<accession>A0A8S1WFC9</accession>
<dbReference type="EMBL" id="CAJJDP010000089">
    <property type="protein sequence ID" value="CAD8187300.1"/>
    <property type="molecule type" value="Genomic_DNA"/>
</dbReference>
<dbReference type="AlphaFoldDB" id="A0A8S1WFC9"/>
<reference evidence="2" key="1">
    <citation type="submission" date="2021-01" db="EMBL/GenBank/DDBJ databases">
        <authorList>
            <consortium name="Genoscope - CEA"/>
            <person name="William W."/>
        </authorList>
    </citation>
    <scope>NUCLEOTIDE SEQUENCE</scope>
</reference>
<dbReference type="OMA" id="IHKICEQ"/>
<evidence type="ECO:0000256" key="1">
    <source>
        <dbReference type="SAM" id="MobiDB-lite"/>
    </source>
</evidence>
<gene>
    <name evidence="2" type="ORF">POCTA_138.1.T0900023</name>
</gene>
<comment type="caution">
    <text evidence="2">The sequence shown here is derived from an EMBL/GenBank/DDBJ whole genome shotgun (WGS) entry which is preliminary data.</text>
</comment>
<protein>
    <submittedName>
        <fullName evidence="2">Uncharacterized protein</fullName>
    </submittedName>
</protein>
<feature type="region of interest" description="Disordered" evidence="1">
    <location>
        <begin position="145"/>
        <end position="223"/>
    </location>
</feature>
<feature type="compositionally biased region" description="Polar residues" evidence="1">
    <location>
        <begin position="202"/>
        <end position="211"/>
    </location>
</feature>
<dbReference type="OrthoDB" id="10446383at2759"/>
<dbReference type="Proteomes" id="UP000683925">
    <property type="component" value="Unassembled WGS sequence"/>
</dbReference>
<evidence type="ECO:0000313" key="3">
    <source>
        <dbReference type="Proteomes" id="UP000683925"/>
    </source>
</evidence>
<evidence type="ECO:0000313" key="2">
    <source>
        <dbReference type="EMBL" id="CAD8187300.1"/>
    </source>
</evidence>
<sequence length="223" mass="26252">MMVKQDAQFVNNYAQNSFTIFKQSASNSRNIQNSVVNNPQEMLSSRPLSQDQQYYLKQQPFRKVEEWQKQQDQLVKHSKQNNHFIPNYPQKISTDLSLRYQRHYAQNRSIDRDKVKNEFQQKINQSVNVKTDVIEQPIISIKTKTEESQKKSNLKKVKKQTLEKKTVKIEDHRQSKSKSPENQQQSTNKPPLPTTKKKEQEQSSFIQSQPGIDTVDQFLQKAK</sequence>
<proteinExistence type="predicted"/>
<keyword evidence="3" id="KW-1185">Reference proteome</keyword>